<feature type="region of interest" description="Disordered" evidence="2">
    <location>
        <begin position="629"/>
        <end position="677"/>
    </location>
</feature>
<feature type="region of interest" description="Disordered" evidence="2">
    <location>
        <begin position="320"/>
        <end position="445"/>
    </location>
</feature>
<feature type="compositionally biased region" description="Polar residues" evidence="2">
    <location>
        <begin position="1270"/>
        <end position="1281"/>
    </location>
</feature>
<feature type="compositionally biased region" description="Low complexity" evidence="2">
    <location>
        <begin position="963"/>
        <end position="975"/>
    </location>
</feature>
<accession>A0A195B2N7</accession>
<feature type="compositionally biased region" description="Polar residues" evidence="2">
    <location>
        <begin position="597"/>
        <end position="617"/>
    </location>
</feature>
<gene>
    <name evidence="3" type="ORF">ALC53_11200</name>
</gene>
<keyword evidence="4" id="KW-1185">Reference proteome</keyword>
<feature type="compositionally biased region" description="Basic and acidic residues" evidence="2">
    <location>
        <begin position="1257"/>
        <end position="1268"/>
    </location>
</feature>
<feature type="compositionally biased region" description="Gly residues" evidence="2">
    <location>
        <begin position="1472"/>
        <end position="1511"/>
    </location>
</feature>
<dbReference type="InterPro" id="IPR001680">
    <property type="entry name" value="WD40_rpt"/>
</dbReference>
<dbReference type="STRING" id="520822.A0A195B2N7"/>
<evidence type="ECO:0000313" key="3">
    <source>
        <dbReference type="EMBL" id="KYM78545.1"/>
    </source>
</evidence>
<evidence type="ECO:0000313" key="4">
    <source>
        <dbReference type="Proteomes" id="UP000078540"/>
    </source>
</evidence>
<sequence length="1732" mass="196181">MGKVKKRPELLHRSKSCNILRNLMLRDFGLHTTHKTSTRELEPIAEANFVLRDHKELKCELPGVPRATFLMVFSPDGTMVASTHGNHNVYITEITTGKNIRILSGHPRTPWCIAFHPSSSQILASGCLGGQVRVWDLSGGSEIWNADSHTVIASLAFHPFERLLVIATYNEIHFWDWSKSQPFAVTATKTDKEKVRYVAFDSLGRKLITGIANTPQVQSQWDRAPVGQLLRTSLMYQPRENFPDIELSPFHLWNHGSFYGRGSADGNTADRTSRNSPLLRRVIDVLQILRNLHADRMENNNTTQQVLLDDSENGYWLLEENSNSDSNLDDTSSNTNSSSRRWTSRWIRLDTSSRNSEYPNDSPNEQSLSRPFSEDVDQNINDRHREQRNQLSPVSANPTRYERPPLFPFRSLRENQSQRIEQNQTPTTNNSDSISLQSQTSDSNATHTTLAGFAELSRMVNDPVATRIASVTSREDGSIVSDRQQYQQQQQQQQHQQQQNQNQRNADDPDLDYVIDPIMLGADNIDPRESSLGVRQGIQLLSRHIDNMHRLCRARLEIVQLCQVRKMWEDLQRQIRSLHVTVRVERQNDDQTETQRDNTASNPGPSTSAVSSPNESARNFKKALLENYQRESSEGDRDTKSYDQSQPSTSSGVTGLERNDEDEPTSSTRNIEESTNISLSNLLPSDAELRRMQCLKLNEMLDGLYARLTSRCQNCDSRVTDTRAMNDHTYSSLTTDDDVQLPSMSSVVSNIGANSNLPAVTAITTTESEPLPSISSFVNSLDRAGPSRLTQSSDTNIDYFATGNNNDNNVDNNINSNPPMAYPTNQPGTSARTTAFTSSPKTSTIDRLNRLRDRHERISFRNHLNMSLRYRINRSLRSHRFMQRLRSLSANNPFRHCEHIRRPWYLRRNGSQNNGNDNSSNDGLDVDIDIRDRTRGSNTSEYLQKMILRLELLVRQQRALARNSSRRLNGNNRQSETSRDNDNREMEEIREATRLRARQVLGLMVRSLIQFFEVTRSGNGSQSNVLYEQMYKLYVLLHLALELTDLLLAQLVITRRELESSQYGPFSSDLSINNQTRGDARSSNSVDNSLQTENPRRASDNVPRRNADRERLPRNRTEMPSAEEFLSVHGNNIRYRVMARRLKRLSCHRRAIQIINGFSGNQTNNPTARSSDNGDDNNYDDNTQNEDNRQSNSENALSAEVQSIVERIQSSSSIDNDDRSETRVGVENRTIDAANESRNSNESYRRSYRNATVSEPAVRRINESRDQQETDSTMHSNESWRNCLVYTSSGDEQNARSSQQRPRWTRQYARGACMHASLFERSLHLHRYGNSDSNNNRRYPQSREGTSLRREFNVPELQVNNVPVNDLDNLSNPRRRQNTPPTPPHTPPPYLINNILHNTDNRNNDRTNESTDQPGPSWAGQSNNNRTRVLTPTFLTLWRNRVGPTWIPRYTEFVNNSGLVHNVRIGSAANSGNGGSGGDDGGGGRSGGRGAGGSGGVGGGGEGGGGGGGGDKNQIISLEHIPMGIPFNPAFEIQTYRVQAWDFSNGDIPDITDSEKNVVVRECKIHNDASIDISTDGKLLATLLQSACYFVLGIYSLQWETLGEKIHSTNIDQTVVSVSISPTQQHLLVGLARRIHVPARPFPMALIYKLMEKQSDDEKNISPHIQNWRIRERNEFDMDIKRHRESMVLIRELFQNCREVSSYLSLNCIRWAPQPGQGMVYATNTGQLNILQ</sequence>
<dbReference type="PANTHER" id="PTHR22874">
    <property type="entry name" value="ACTIVATING MOLECULE IN BECN1-REGULATED AUTOPHAGY PROTEIN 1"/>
    <property type="match status" value="1"/>
</dbReference>
<feature type="compositionally biased region" description="Low complexity" evidence="2">
    <location>
        <begin position="909"/>
        <end position="923"/>
    </location>
</feature>
<dbReference type="SUPFAM" id="SSF50998">
    <property type="entry name" value="Quinoprotein alcohol dehydrogenase-like"/>
    <property type="match status" value="1"/>
</dbReference>
<feature type="compositionally biased region" description="Low complexity" evidence="2">
    <location>
        <begin position="320"/>
        <end position="346"/>
    </location>
</feature>
<dbReference type="SMART" id="SM00320">
    <property type="entry name" value="WD40"/>
    <property type="match status" value="3"/>
</dbReference>
<dbReference type="PROSITE" id="PS50294">
    <property type="entry name" value="WD_REPEATS_REGION"/>
    <property type="match status" value="1"/>
</dbReference>
<feature type="region of interest" description="Disordered" evidence="2">
    <location>
        <begin position="1158"/>
        <end position="1281"/>
    </location>
</feature>
<feature type="compositionally biased region" description="Basic and acidic residues" evidence="2">
    <location>
        <begin position="1094"/>
        <end position="1117"/>
    </location>
</feature>
<feature type="compositionally biased region" description="Polar residues" evidence="2">
    <location>
        <begin position="414"/>
        <end position="445"/>
    </location>
</feature>
<feature type="region of interest" description="Disordered" evidence="2">
    <location>
        <begin position="470"/>
        <end position="511"/>
    </location>
</feature>
<feature type="compositionally biased region" description="Basic and acidic residues" evidence="2">
    <location>
        <begin position="976"/>
        <end position="986"/>
    </location>
</feature>
<feature type="compositionally biased region" description="Polar residues" evidence="2">
    <location>
        <begin position="1063"/>
        <end position="1093"/>
    </location>
</feature>
<feature type="region of interest" description="Disordered" evidence="2">
    <location>
        <begin position="963"/>
        <end position="986"/>
    </location>
</feature>
<feature type="compositionally biased region" description="Low complexity" evidence="2">
    <location>
        <begin position="1357"/>
        <end position="1372"/>
    </location>
</feature>
<feature type="compositionally biased region" description="Basic and acidic residues" evidence="2">
    <location>
        <begin position="586"/>
        <end position="596"/>
    </location>
</feature>
<feature type="compositionally biased region" description="Basic and acidic residues" evidence="2">
    <location>
        <begin position="1216"/>
        <end position="1230"/>
    </location>
</feature>
<proteinExistence type="predicted"/>
<feature type="repeat" description="WD" evidence="1">
    <location>
        <begin position="103"/>
        <end position="145"/>
    </location>
</feature>
<feature type="compositionally biased region" description="Polar residues" evidence="2">
    <location>
        <begin position="665"/>
        <end position="677"/>
    </location>
</feature>
<keyword evidence="1" id="KW-0853">WD repeat</keyword>
<feature type="region of interest" description="Disordered" evidence="2">
    <location>
        <begin position="1468"/>
        <end position="1513"/>
    </location>
</feature>
<protein>
    <submittedName>
        <fullName evidence="3">Activating molecule in BECN1-regulated autophagy protein 1</fullName>
    </submittedName>
</protein>
<feature type="compositionally biased region" description="Basic and acidic residues" evidence="2">
    <location>
        <begin position="1399"/>
        <end position="1409"/>
    </location>
</feature>
<reference evidence="3 4" key="1">
    <citation type="submission" date="2015-09" db="EMBL/GenBank/DDBJ databases">
        <title>Atta colombica WGS genome.</title>
        <authorList>
            <person name="Nygaard S."/>
            <person name="Hu H."/>
            <person name="Boomsma J."/>
            <person name="Zhang G."/>
        </authorList>
    </citation>
    <scope>NUCLEOTIDE SEQUENCE [LARGE SCALE GENOMIC DNA]</scope>
    <source>
        <strain evidence="3">Treedump-2</strain>
        <tissue evidence="3">Whole body</tissue>
    </source>
</reference>
<name>A0A195B2N7_9HYME</name>
<feature type="region of interest" description="Disordered" evidence="2">
    <location>
        <begin position="907"/>
        <end position="926"/>
    </location>
</feature>
<feature type="compositionally biased region" description="Pro residues" evidence="2">
    <location>
        <begin position="1380"/>
        <end position="1390"/>
    </location>
</feature>
<dbReference type="PROSITE" id="PS50082">
    <property type="entry name" value="WD_REPEATS_2"/>
    <property type="match status" value="1"/>
</dbReference>
<dbReference type="GO" id="GO:0000045">
    <property type="term" value="P:autophagosome assembly"/>
    <property type="evidence" value="ECO:0007669"/>
    <property type="project" value="TreeGrafter"/>
</dbReference>
<feature type="compositionally biased region" description="Basic and acidic residues" evidence="2">
    <location>
        <begin position="629"/>
        <end position="641"/>
    </location>
</feature>
<feature type="compositionally biased region" description="Polar residues" evidence="2">
    <location>
        <begin position="642"/>
        <end position="653"/>
    </location>
</feature>
<evidence type="ECO:0000256" key="1">
    <source>
        <dbReference type="PROSITE-ProRule" id="PRU00221"/>
    </source>
</evidence>
<dbReference type="GO" id="GO:0000423">
    <property type="term" value="P:mitophagy"/>
    <property type="evidence" value="ECO:0007669"/>
    <property type="project" value="TreeGrafter"/>
</dbReference>
<dbReference type="Pfam" id="PF00400">
    <property type="entry name" value="WD40"/>
    <property type="match status" value="1"/>
</dbReference>
<dbReference type="Proteomes" id="UP000078540">
    <property type="component" value="Unassembled WGS sequence"/>
</dbReference>
<feature type="compositionally biased region" description="Polar residues" evidence="2">
    <location>
        <begin position="350"/>
        <end position="370"/>
    </location>
</feature>
<dbReference type="InterPro" id="IPR011047">
    <property type="entry name" value="Quinoprotein_ADH-like_sf"/>
</dbReference>
<feature type="compositionally biased region" description="Polar residues" evidence="2">
    <location>
        <begin position="1410"/>
        <end position="1425"/>
    </location>
</feature>
<dbReference type="EMBL" id="KQ976662">
    <property type="protein sequence ID" value="KYM78545.1"/>
    <property type="molecule type" value="Genomic_DNA"/>
</dbReference>
<dbReference type="GO" id="GO:0080008">
    <property type="term" value="C:Cul4-RING E3 ubiquitin ligase complex"/>
    <property type="evidence" value="ECO:0007669"/>
    <property type="project" value="TreeGrafter"/>
</dbReference>
<dbReference type="InterPro" id="IPR052596">
    <property type="entry name" value="AMBRA1_autophagy"/>
</dbReference>
<feature type="compositionally biased region" description="Polar residues" evidence="2">
    <location>
        <begin position="1330"/>
        <end position="1345"/>
    </location>
</feature>
<feature type="region of interest" description="Disordered" evidence="2">
    <location>
        <begin position="1063"/>
        <end position="1118"/>
    </location>
</feature>
<feature type="compositionally biased region" description="Low complexity" evidence="2">
    <location>
        <begin position="484"/>
        <end position="503"/>
    </location>
</feature>
<dbReference type="InterPro" id="IPR015943">
    <property type="entry name" value="WD40/YVTN_repeat-like_dom_sf"/>
</dbReference>
<dbReference type="PANTHER" id="PTHR22874:SF1">
    <property type="entry name" value="ACTIVATING MOLECULE IN BECN1-REGULATED AUTOPHAGY PROTEIN 1"/>
    <property type="match status" value="1"/>
</dbReference>
<dbReference type="Gene3D" id="2.130.10.10">
    <property type="entry name" value="YVTN repeat-like/Quinoprotein amine dehydrogenase"/>
    <property type="match status" value="1"/>
</dbReference>
<organism evidence="3 4">
    <name type="scientific">Atta colombica</name>
    <dbReference type="NCBI Taxonomy" id="520822"/>
    <lineage>
        <taxon>Eukaryota</taxon>
        <taxon>Metazoa</taxon>
        <taxon>Ecdysozoa</taxon>
        <taxon>Arthropoda</taxon>
        <taxon>Hexapoda</taxon>
        <taxon>Insecta</taxon>
        <taxon>Pterygota</taxon>
        <taxon>Neoptera</taxon>
        <taxon>Endopterygota</taxon>
        <taxon>Hymenoptera</taxon>
        <taxon>Apocrita</taxon>
        <taxon>Aculeata</taxon>
        <taxon>Formicoidea</taxon>
        <taxon>Formicidae</taxon>
        <taxon>Myrmicinae</taxon>
        <taxon>Atta</taxon>
    </lineage>
</organism>
<feature type="region of interest" description="Disordered" evidence="2">
    <location>
        <begin position="586"/>
        <end position="617"/>
    </location>
</feature>
<feature type="compositionally biased region" description="Polar residues" evidence="2">
    <location>
        <begin position="389"/>
        <end position="398"/>
    </location>
</feature>
<feature type="region of interest" description="Disordered" evidence="2">
    <location>
        <begin position="1327"/>
        <end position="1425"/>
    </location>
</feature>
<evidence type="ECO:0000256" key="2">
    <source>
        <dbReference type="SAM" id="MobiDB-lite"/>
    </source>
</evidence>
<feature type="compositionally biased region" description="Polar residues" evidence="2">
    <location>
        <begin position="1158"/>
        <end position="1171"/>
    </location>
</feature>
<dbReference type="GO" id="GO:1990756">
    <property type="term" value="F:ubiquitin-like ligase-substrate adaptor activity"/>
    <property type="evidence" value="ECO:0007669"/>
    <property type="project" value="TreeGrafter"/>
</dbReference>